<proteinExistence type="predicted"/>
<comment type="caution">
    <text evidence="1">The sequence shown here is derived from an EMBL/GenBank/DDBJ whole genome shotgun (WGS) entry which is preliminary data.</text>
</comment>
<reference evidence="1" key="1">
    <citation type="submission" date="2023-04" db="EMBL/GenBank/DDBJ databases">
        <title>Draft Genome sequencing of Naganishia species isolated from polar environments using Oxford Nanopore Technology.</title>
        <authorList>
            <person name="Leo P."/>
            <person name="Venkateswaran K."/>
        </authorList>
    </citation>
    <scope>NUCLEOTIDE SEQUENCE</scope>
    <source>
        <strain evidence="1">MNA-CCFEE 5423</strain>
    </source>
</reference>
<keyword evidence="2" id="KW-1185">Reference proteome</keyword>
<accession>A0ACC2W6F1</accession>
<protein>
    <submittedName>
        <fullName evidence="1">Uncharacterized protein</fullName>
    </submittedName>
</protein>
<dbReference type="Proteomes" id="UP001227268">
    <property type="component" value="Unassembled WGS sequence"/>
</dbReference>
<evidence type="ECO:0000313" key="2">
    <source>
        <dbReference type="Proteomes" id="UP001227268"/>
    </source>
</evidence>
<name>A0ACC2W6F1_9TREE</name>
<dbReference type="EMBL" id="JASBWT010000003">
    <property type="protein sequence ID" value="KAJ9106202.1"/>
    <property type="molecule type" value="Genomic_DNA"/>
</dbReference>
<evidence type="ECO:0000313" key="1">
    <source>
        <dbReference type="EMBL" id="KAJ9106202.1"/>
    </source>
</evidence>
<sequence>MSNSQDSARRDGSASRSASRSVRESAYRILDDMHDYQERAGRGIIEMFEEELWRKEEVIRTKVQPQKHLLEHLRQEFATTTSALRNELDGKTGDLQKQQNRAADLLEAKERLETVSEDQSLKIGDLEAKVEDQRKRLADAKTVSKNHSATIARLESENDDKQDIIIDLEMVSKDRLSRISDLESKSTAQKEVIMDLEMINKAALKRYTKLEESQTETSKKADWQAGELKEMHEKLEGLMSLSRRTMAVPDVQQRIAGPELRQDGNAAIEPIIIDDEPDQISSEFHGPALPPAATPSLSPPPYSNFSPPSTRAGKLYSSLVEEKPTIDQVASQSSTLSEQSVTAPPPSSRKRKDNGKLAPPAKKSKRSSRKR</sequence>
<gene>
    <name evidence="1" type="ORF">QFC21_001346</name>
</gene>
<organism evidence="1 2">
    <name type="scientific">Naganishia friedmannii</name>
    <dbReference type="NCBI Taxonomy" id="89922"/>
    <lineage>
        <taxon>Eukaryota</taxon>
        <taxon>Fungi</taxon>
        <taxon>Dikarya</taxon>
        <taxon>Basidiomycota</taxon>
        <taxon>Agaricomycotina</taxon>
        <taxon>Tremellomycetes</taxon>
        <taxon>Filobasidiales</taxon>
        <taxon>Filobasidiaceae</taxon>
        <taxon>Naganishia</taxon>
    </lineage>
</organism>